<dbReference type="InterPro" id="IPR005225">
    <property type="entry name" value="Small_GTP-bd"/>
</dbReference>
<dbReference type="VEuPathDB" id="PiroplasmaDB:BOVATA_038910"/>
<sequence>MCTSFLMALQAAGHRRRGHSFARRRLWQRPACGRAVIEFASGKEGVGLLYSVCYSDEGGNAVLSHKTEADLEELRGRYGDVRTAVFAVYAGALNGGSAVSQLCWKHESELVEGELKRCSEKEALYIPSYVQLPTPNIRVRKYERGKQGDSALCAPIPKPSAAAGGARAPAATSAARTTSESKTSQPKLFGLHGYEHVKNEGTHKKPKVEAPPPAAAPSRRPAEAQEKATATRATQPAQPRGESAATSAPSGGVGSTQRDFKSFVSQKLAQPSSSAEAPSSQAAPAAISQNDAMDTSLFACDDPCDAMELDDASCNDRPVSYVEKVTRENTYVDSGYFVVEENDEYVQVNSPARSLKAAPPKHGRKESSADDGRKGLLKKPQKQLKQMTLTYVRCCVRHDSLVGPSSKNEVPGASSTVGCLTAIEELERVELQRNRVARLTFASIRPAQGAGRRLSPPASEIDTHPCRESCWTLSGRSASCRQPAVRQANFRLAGEGEAAAQGSSGSVHLPLEPVVAIVGRPNVGKSSIFNRISKQVRRHAICLARKIAQFHRGSIVSESPGTTRDRQYALADWEGRTFRLIDTGGLEDESEYAESIRAQVGSSLEHASVALVVVDGQAGLTDGDLEVRDFVLDAVKKRGDLRVLLCVNKCESFQFGDVLAEVGPHSLPWTRVRPNCGKSSLVNLLAGSSRCLVSPKEGTTLDTVEVPIVRGERRYLLIDTAGMRLQSKDRRSFLPKGRSLRAIRKSDVCVLVVDASWGISRNDVKLAEEIRAESRAAVIVCNKWDLVDKDPTVYKNAVNYVKEKLHWLDYADVVFTSAKTAQRVSNVLGACQNAHDQFSKSFTTALLNEVLREATFLQKPPVTHGKRLSIYYVCQVHSQPPGIALFCNDERLLTDDYAEYLEVFFRRSLNLTGSPIRWYPRAKRARHSVPDLRNRASKSSCNSRELLSL</sequence>
<feature type="compositionally biased region" description="Basic and acidic residues" evidence="8">
    <location>
        <begin position="365"/>
        <end position="374"/>
    </location>
</feature>
<dbReference type="OrthoDB" id="8954335at2759"/>
<protein>
    <recommendedName>
        <fullName evidence="2">GTPase Der</fullName>
    </recommendedName>
    <alternativeName>
        <fullName evidence="7">GTP-binding protein EngA</fullName>
    </alternativeName>
</protein>
<evidence type="ECO:0000256" key="6">
    <source>
        <dbReference type="ARBA" id="ARBA00023134"/>
    </source>
</evidence>
<accession>A0A2H6KHD1</accession>
<feature type="region of interest" description="Disordered" evidence="8">
    <location>
        <begin position="150"/>
        <end position="287"/>
    </location>
</feature>
<comment type="caution">
    <text evidence="11">The sequence shown here is derived from an EMBL/GenBank/DDBJ whole genome shotgun (WGS) entry which is preliminary data.</text>
</comment>
<evidence type="ECO:0000256" key="8">
    <source>
        <dbReference type="SAM" id="MobiDB-lite"/>
    </source>
</evidence>
<comment type="similarity">
    <text evidence="1">Belongs to the TRAFAC class TrmE-Era-EngA-EngB-Septin-like GTPase superfamily. EngA (Der) GTPase family.</text>
</comment>
<evidence type="ECO:0000313" key="12">
    <source>
        <dbReference type="Proteomes" id="UP000236319"/>
    </source>
</evidence>
<organism evidence="11 12">
    <name type="scientific">Babesia ovata</name>
    <dbReference type="NCBI Taxonomy" id="189622"/>
    <lineage>
        <taxon>Eukaryota</taxon>
        <taxon>Sar</taxon>
        <taxon>Alveolata</taxon>
        <taxon>Apicomplexa</taxon>
        <taxon>Aconoidasida</taxon>
        <taxon>Piroplasmida</taxon>
        <taxon>Babesiidae</taxon>
        <taxon>Babesia</taxon>
    </lineage>
</organism>
<dbReference type="Gene3D" id="3.30.300.20">
    <property type="match status" value="1"/>
</dbReference>
<feature type="domain" description="G" evidence="9">
    <location>
        <begin position="673"/>
        <end position="783"/>
    </location>
</feature>
<evidence type="ECO:0000256" key="4">
    <source>
        <dbReference type="ARBA" id="ARBA00022737"/>
    </source>
</evidence>
<feature type="compositionally biased region" description="Low complexity" evidence="8">
    <location>
        <begin position="228"/>
        <end position="240"/>
    </location>
</feature>
<feature type="compositionally biased region" description="Low complexity" evidence="8">
    <location>
        <begin position="159"/>
        <end position="177"/>
    </location>
</feature>
<dbReference type="SUPFAM" id="SSF52540">
    <property type="entry name" value="P-loop containing nucleoside triphosphate hydrolases"/>
    <property type="match status" value="2"/>
</dbReference>
<dbReference type="Pfam" id="PF14714">
    <property type="entry name" value="KH_dom-like"/>
    <property type="match status" value="1"/>
</dbReference>
<dbReference type="RefSeq" id="XP_028868641.1">
    <property type="nucleotide sequence ID" value="XM_029012808.1"/>
</dbReference>
<dbReference type="InterPro" id="IPR016484">
    <property type="entry name" value="GTPase_Der"/>
</dbReference>
<keyword evidence="3" id="KW-0690">Ribosome biogenesis</keyword>
<feature type="domain" description="G" evidence="9">
    <location>
        <begin position="515"/>
        <end position="649"/>
    </location>
</feature>
<feature type="compositionally biased region" description="Basic and acidic residues" evidence="8">
    <location>
        <begin position="193"/>
        <end position="203"/>
    </location>
</feature>
<gene>
    <name evidence="11" type="ORF">BOVATA_038910</name>
</gene>
<dbReference type="InterPro" id="IPR027417">
    <property type="entry name" value="P-loop_NTPase"/>
</dbReference>
<feature type="compositionally biased region" description="Low complexity" evidence="8">
    <location>
        <begin position="269"/>
        <end position="287"/>
    </location>
</feature>
<evidence type="ECO:0000256" key="1">
    <source>
        <dbReference type="ARBA" id="ARBA00008279"/>
    </source>
</evidence>
<dbReference type="EMBL" id="BDSA01000004">
    <property type="protein sequence ID" value="GBE62398.1"/>
    <property type="molecule type" value="Genomic_DNA"/>
</dbReference>
<dbReference type="InterPro" id="IPR006073">
    <property type="entry name" value="GTP-bd"/>
</dbReference>
<dbReference type="GO" id="GO:0005525">
    <property type="term" value="F:GTP binding"/>
    <property type="evidence" value="ECO:0007669"/>
    <property type="project" value="UniProtKB-KW"/>
</dbReference>
<evidence type="ECO:0000259" key="10">
    <source>
        <dbReference type="Pfam" id="PF14714"/>
    </source>
</evidence>
<evidence type="ECO:0000256" key="3">
    <source>
        <dbReference type="ARBA" id="ARBA00022517"/>
    </source>
</evidence>
<dbReference type="InterPro" id="IPR032859">
    <property type="entry name" value="KH_dom-like"/>
</dbReference>
<reference evidence="11 12" key="1">
    <citation type="journal article" date="2017" name="BMC Genomics">
        <title>Whole-genome assembly of Babesia ovata and comparative genomics between closely related pathogens.</title>
        <authorList>
            <person name="Yamagishi J."/>
            <person name="Asada M."/>
            <person name="Hakimi H."/>
            <person name="Tanaka T.Q."/>
            <person name="Sugimoto C."/>
            <person name="Kawazu S."/>
        </authorList>
    </citation>
    <scope>NUCLEOTIDE SEQUENCE [LARGE SCALE GENOMIC DNA]</scope>
    <source>
        <strain evidence="11 12">Miyake</strain>
    </source>
</reference>
<dbReference type="HAMAP" id="MF_00195">
    <property type="entry name" value="GTPase_Der"/>
    <property type="match status" value="1"/>
</dbReference>
<evidence type="ECO:0000313" key="11">
    <source>
        <dbReference type="EMBL" id="GBE62398.1"/>
    </source>
</evidence>
<name>A0A2H6KHD1_9APIC</name>
<dbReference type="GeneID" id="39876168"/>
<keyword evidence="12" id="KW-1185">Reference proteome</keyword>
<evidence type="ECO:0000256" key="7">
    <source>
        <dbReference type="ARBA" id="ARBA00032345"/>
    </source>
</evidence>
<feature type="region of interest" description="Disordered" evidence="8">
    <location>
        <begin position="350"/>
        <end position="383"/>
    </location>
</feature>
<dbReference type="GO" id="GO:0042254">
    <property type="term" value="P:ribosome biogenesis"/>
    <property type="evidence" value="ECO:0007669"/>
    <property type="project" value="UniProtKB-KW"/>
</dbReference>
<feature type="domain" description="GTPase Der C-terminal KH-domain-like" evidence="10">
    <location>
        <begin position="843"/>
        <end position="920"/>
    </location>
</feature>
<dbReference type="NCBIfam" id="TIGR00231">
    <property type="entry name" value="small_GTP"/>
    <property type="match status" value="1"/>
</dbReference>
<dbReference type="Pfam" id="PF01926">
    <property type="entry name" value="MMR_HSR1"/>
    <property type="match status" value="2"/>
</dbReference>
<dbReference type="CDD" id="cd01895">
    <property type="entry name" value="EngA2"/>
    <property type="match status" value="1"/>
</dbReference>
<evidence type="ECO:0000259" key="9">
    <source>
        <dbReference type="Pfam" id="PF01926"/>
    </source>
</evidence>
<keyword evidence="6" id="KW-0342">GTP-binding</keyword>
<dbReference type="PANTHER" id="PTHR43834">
    <property type="entry name" value="GTPASE DER"/>
    <property type="match status" value="1"/>
</dbReference>
<dbReference type="InterPro" id="IPR015946">
    <property type="entry name" value="KH_dom-like_a/b"/>
</dbReference>
<dbReference type="PANTHER" id="PTHR43834:SF2">
    <property type="entry name" value="GTPASE DER"/>
    <property type="match status" value="1"/>
</dbReference>
<proteinExistence type="inferred from homology"/>
<keyword evidence="5" id="KW-0547">Nucleotide-binding</keyword>
<keyword evidence="4" id="KW-0677">Repeat</keyword>
<evidence type="ECO:0000256" key="5">
    <source>
        <dbReference type="ARBA" id="ARBA00022741"/>
    </source>
</evidence>
<evidence type="ECO:0000256" key="2">
    <source>
        <dbReference type="ARBA" id="ARBA00020953"/>
    </source>
</evidence>
<dbReference type="AlphaFoldDB" id="A0A2H6KHD1"/>
<dbReference type="Proteomes" id="UP000236319">
    <property type="component" value="Unassembled WGS sequence"/>
</dbReference>
<dbReference type="Gene3D" id="3.40.50.300">
    <property type="entry name" value="P-loop containing nucleotide triphosphate hydrolases"/>
    <property type="match status" value="2"/>
</dbReference>